<dbReference type="EMBL" id="CP007174">
    <property type="protein sequence ID" value="AIF83051.1"/>
    <property type="molecule type" value="Genomic_DNA"/>
</dbReference>
<gene>
    <name evidence="3" type="ORF">NTE_00976</name>
</gene>
<dbReference type="SUPFAM" id="SSF55961">
    <property type="entry name" value="Bet v1-like"/>
    <property type="match status" value="1"/>
</dbReference>
<dbReference type="STRING" id="1459636.NTE_00976"/>
<dbReference type="InterPro" id="IPR023393">
    <property type="entry name" value="START-like_dom_sf"/>
</dbReference>
<evidence type="ECO:0000313" key="4">
    <source>
        <dbReference type="Proteomes" id="UP000028194"/>
    </source>
</evidence>
<keyword evidence="4" id="KW-1185">Reference proteome</keyword>
<dbReference type="KEGG" id="nev:NTE_00976"/>
<reference evidence="3 4" key="1">
    <citation type="journal article" date="2014" name="PLoS ONE">
        <title>Genome Sequence of Candidatus Nitrososphaera evergladensis from Group I.1b Enriched from Everglades Soil Reveals Novel Genomic Features of the Ammonia-Oxidizing Archaea.</title>
        <authorList>
            <person name="Zhalnina K.V."/>
            <person name="Dias R."/>
            <person name="Leonard M.T."/>
            <person name="Dorr de Quadros P."/>
            <person name="Camargo F.A."/>
            <person name="Drew J.C."/>
            <person name="Farmerie W.G."/>
            <person name="Daroub S.H."/>
            <person name="Triplett E.W."/>
        </authorList>
    </citation>
    <scope>NUCLEOTIDE SEQUENCE [LARGE SCALE GENOMIC DNA]</scope>
    <source>
        <strain evidence="3 4">SR1</strain>
    </source>
</reference>
<dbReference type="HOGENOM" id="CLU_108923_3_0_2"/>
<dbReference type="Proteomes" id="UP000028194">
    <property type="component" value="Chromosome"/>
</dbReference>
<dbReference type="Gene3D" id="3.30.530.20">
    <property type="match status" value="1"/>
</dbReference>
<accession>A0A075MNC4</accession>
<dbReference type="GeneID" id="41596805"/>
<feature type="domain" description="Activator of Hsp90 ATPase homologue 1/2-like C-terminal" evidence="2">
    <location>
        <begin position="38"/>
        <end position="159"/>
    </location>
</feature>
<proteinExistence type="inferred from homology"/>
<comment type="similarity">
    <text evidence="1">Belongs to the AHA1 family.</text>
</comment>
<dbReference type="CDD" id="cd08899">
    <property type="entry name" value="SRPBCC_CalC_Aha1-like_6"/>
    <property type="match status" value="1"/>
</dbReference>
<organism evidence="3 4">
    <name type="scientific">Candidatus Nitrososphaera evergladensis SR1</name>
    <dbReference type="NCBI Taxonomy" id="1459636"/>
    <lineage>
        <taxon>Archaea</taxon>
        <taxon>Nitrososphaerota</taxon>
        <taxon>Nitrososphaeria</taxon>
        <taxon>Nitrososphaerales</taxon>
        <taxon>Nitrososphaeraceae</taxon>
        <taxon>Nitrososphaera</taxon>
    </lineage>
</organism>
<dbReference type="RefSeq" id="WP_226987170.1">
    <property type="nucleotide sequence ID" value="NZ_CP007174.1"/>
</dbReference>
<evidence type="ECO:0000313" key="3">
    <source>
        <dbReference type="EMBL" id="AIF83051.1"/>
    </source>
</evidence>
<protein>
    <recommendedName>
        <fullName evidence="2">Activator of Hsp90 ATPase homologue 1/2-like C-terminal domain-containing protein</fullName>
    </recommendedName>
</protein>
<name>A0A075MNC4_9ARCH</name>
<dbReference type="AlphaFoldDB" id="A0A075MNC4"/>
<dbReference type="Pfam" id="PF08327">
    <property type="entry name" value="AHSA1"/>
    <property type="match status" value="1"/>
</dbReference>
<evidence type="ECO:0000256" key="1">
    <source>
        <dbReference type="ARBA" id="ARBA00006817"/>
    </source>
</evidence>
<sequence length="182" mass="20732">MDVQEMKDAKPSDINNQVGTVTIEGEYATLRYERRLLHPPEVVWKAITDPKEVAVWFSTSAKIDARPGGAIEYISVPVGFRRTGRILVWDPPRVFEHEWRIDPHPQLPNGEAESIIRWELVRDAGQTILMVTHSRLTKDNGLRFAPGWHAFLDRLTAQLDGEKKLPDLMERIAAVKGLYPAQ</sequence>
<dbReference type="InterPro" id="IPR013538">
    <property type="entry name" value="ASHA1/2-like_C"/>
</dbReference>
<evidence type="ECO:0000259" key="2">
    <source>
        <dbReference type="Pfam" id="PF08327"/>
    </source>
</evidence>